<evidence type="ECO:0000256" key="4">
    <source>
        <dbReference type="ARBA" id="ARBA00023002"/>
    </source>
</evidence>
<dbReference type="Gene3D" id="3.90.420.10">
    <property type="entry name" value="Oxidoreductase, molybdopterin-binding domain"/>
    <property type="match status" value="1"/>
</dbReference>
<dbReference type="GO" id="GO:0005739">
    <property type="term" value="C:mitochondrion"/>
    <property type="evidence" value="ECO:0007669"/>
    <property type="project" value="TreeGrafter"/>
</dbReference>
<evidence type="ECO:0000256" key="1">
    <source>
        <dbReference type="ARBA" id="ARBA00001924"/>
    </source>
</evidence>
<evidence type="ECO:0000259" key="6">
    <source>
        <dbReference type="Pfam" id="PF03404"/>
    </source>
</evidence>
<dbReference type="GO" id="GO:0043546">
    <property type="term" value="F:molybdopterin cofactor binding"/>
    <property type="evidence" value="ECO:0007669"/>
    <property type="project" value="TreeGrafter"/>
</dbReference>
<dbReference type="InterPro" id="IPR000572">
    <property type="entry name" value="OxRdtase_Mopterin-bd_dom"/>
</dbReference>
<reference evidence="8" key="2">
    <citation type="submission" date="2015-01" db="EMBL/GenBank/DDBJ databases">
        <title>Evolutionary Origins and Diversification of the Mycorrhizal Mutualists.</title>
        <authorList>
            <consortium name="DOE Joint Genome Institute"/>
            <consortium name="Mycorrhizal Genomics Consortium"/>
            <person name="Kohler A."/>
            <person name="Kuo A."/>
            <person name="Nagy L.G."/>
            <person name="Floudas D."/>
            <person name="Copeland A."/>
            <person name="Barry K.W."/>
            <person name="Cichocki N."/>
            <person name="Veneault-Fourrey C."/>
            <person name="LaButti K."/>
            <person name="Lindquist E.A."/>
            <person name="Lipzen A."/>
            <person name="Lundell T."/>
            <person name="Morin E."/>
            <person name="Murat C."/>
            <person name="Riley R."/>
            <person name="Ohm R."/>
            <person name="Sun H."/>
            <person name="Tunlid A."/>
            <person name="Henrissat B."/>
            <person name="Grigoriev I.V."/>
            <person name="Hibbett D.S."/>
            <person name="Martin F."/>
        </authorList>
    </citation>
    <scope>NUCLEOTIDE SEQUENCE [LARGE SCALE GENOMIC DNA]</scope>
    <source>
        <strain evidence="8">F 1598</strain>
    </source>
</reference>
<dbReference type="GO" id="GO:0006790">
    <property type="term" value="P:sulfur compound metabolic process"/>
    <property type="evidence" value="ECO:0007669"/>
    <property type="project" value="TreeGrafter"/>
</dbReference>
<organism evidence="7 8">
    <name type="scientific">Piloderma croceum (strain F 1598)</name>
    <dbReference type="NCBI Taxonomy" id="765440"/>
    <lineage>
        <taxon>Eukaryota</taxon>
        <taxon>Fungi</taxon>
        <taxon>Dikarya</taxon>
        <taxon>Basidiomycota</taxon>
        <taxon>Agaricomycotina</taxon>
        <taxon>Agaricomycetes</taxon>
        <taxon>Agaricomycetidae</taxon>
        <taxon>Atheliales</taxon>
        <taxon>Atheliaceae</taxon>
        <taxon>Piloderma</taxon>
    </lineage>
</organism>
<keyword evidence="2" id="KW-0500">Molybdenum</keyword>
<accession>A0A0C3FXU6</accession>
<evidence type="ECO:0000259" key="5">
    <source>
        <dbReference type="Pfam" id="PF00174"/>
    </source>
</evidence>
<dbReference type="Pfam" id="PF00174">
    <property type="entry name" value="Oxidored_molyb"/>
    <property type="match status" value="1"/>
</dbReference>
<name>A0A0C3FXU6_PILCF</name>
<protein>
    <recommendedName>
        <fullName evidence="9">Sulfite oxidase</fullName>
    </recommendedName>
</protein>
<dbReference type="InParanoid" id="A0A0C3FXU6"/>
<dbReference type="OrthoDB" id="10051395at2759"/>
<feature type="domain" description="Oxidoreductase molybdopterin-binding" evidence="5">
    <location>
        <begin position="46"/>
        <end position="222"/>
    </location>
</feature>
<dbReference type="InterPro" id="IPR005066">
    <property type="entry name" value="MoCF_OxRdtse_dimer"/>
</dbReference>
<keyword evidence="8" id="KW-1185">Reference proteome</keyword>
<dbReference type="InterPro" id="IPR008335">
    <property type="entry name" value="Mopterin_OxRdtase_euk"/>
</dbReference>
<sequence length="360" mass="39773">MDYSDEPPHSKLLVVKGKEPFNAEPEVSALVQFKYTPEDLVYCRNHGPVRELKEDKHIVTVNGAVDTPLKLTVRDLRAQFQTVRVVAALQCAGNRRKEMGAVKIVHGIAWGDGVIANAKWEGVRLCDVLHRAGVQINGSAHVSFASHVTLCQDDSYFGASIPLAKAQNRDGDVLLAFEMNDEPLSADRGGPLRLVIPGYLGARWVKWVDTITVSREESLNFYQQRDYKILPSDVESKEAALPFWSKVPSMTTLPINSIIASITKQSPISIIAKGYAISGSGGLITGVEVSIDRGQSWRPAKITYQEGKWSWTLWEAIFEHAGETGEVCSRAVDEMGNKQAEEGIWNLRGVAFNAWGRGVW</sequence>
<dbReference type="PANTHER" id="PTHR19372:SF7">
    <property type="entry name" value="SULFITE OXIDASE, MITOCHONDRIAL"/>
    <property type="match status" value="1"/>
</dbReference>
<dbReference type="EMBL" id="KN832988">
    <property type="protein sequence ID" value="KIM84384.1"/>
    <property type="molecule type" value="Genomic_DNA"/>
</dbReference>
<proteinExistence type="predicted"/>
<keyword evidence="3" id="KW-0479">Metal-binding</keyword>
<dbReference type="SUPFAM" id="SSF81296">
    <property type="entry name" value="E set domains"/>
    <property type="match status" value="1"/>
</dbReference>
<dbReference type="PANTHER" id="PTHR19372">
    <property type="entry name" value="SULFITE REDUCTASE"/>
    <property type="match status" value="1"/>
</dbReference>
<dbReference type="Gene3D" id="2.60.40.650">
    <property type="match status" value="1"/>
</dbReference>
<dbReference type="FunFam" id="3.90.420.10:FF:000002">
    <property type="entry name" value="sulfite oxidase, mitochondrial"/>
    <property type="match status" value="1"/>
</dbReference>
<evidence type="ECO:0000256" key="3">
    <source>
        <dbReference type="ARBA" id="ARBA00022723"/>
    </source>
</evidence>
<dbReference type="GO" id="GO:0030151">
    <property type="term" value="F:molybdenum ion binding"/>
    <property type="evidence" value="ECO:0007669"/>
    <property type="project" value="InterPro"/>
</dbReference>
<evidence type="ECO:0000256" key="2">
    <source>
        <dbReference type="ARBA" id="ARBA00022505"/>
    </source>
</evidence>
<dbReference type="InterPro" id="IPR036374">
    <property type="entry name" value="OxRdtase_Mopterin-bd_sf"/>
</dbReference>
<dbReference type="AlphaFoldDB" id="A0A0C3FXU6"/>
<keyword evidence="4" id="KW-0560">Oxidoreductase</keyword>
<dbReference type="Proteomes" id="UP000054166">
    <property type="component" value="Unassembled WGS sequence"/>
</dbReference>
<dbReference type="STRING" id="765440.A0A0C3FXU6"/>
<dbReference type="HOGENOM" id="CLU_003827_5_2_1"/>
<evidence type="ECO:0008006" key="9">
    <source>
        <dbReference type="Google" id="ProtNLM"/>
    </source>
</evidence>
<evidence type="ECO:0000313" key="7">
    <source>
        <dbReference type="EMBL" id="KIM84384.1"/>
    </source>
</evidence>
<dbReference type="SUPFAM" id="SSF56524">
    <property type="entry name" value="Oxidoreductase molybdopterin-binding domain"/>
    <property type="match status" value="1"/>
</dbReference>
<evidence type="ECO:0000313" key="8">
    <source>
        <dbReference type="Proteomes" id="UP000054166"/>
    </source>
</evidence>
<dbReference type="InterPro" id="IPR014756">
    <property type="entry name" value="Ig_E-set"/>
</dbReference>
<gene>
    <name evidence="7" type="ORF">PILCRDRAFT_818746</name>
</gene>
<feature type="domain" description="Moybdenum cofactor oxidoreductase dimerisation" evidence="6">
    <location>
        <begin position="250"/>
        <end position="357"/>
    </location>
</feature>
<dbReference type="GO" id="GO:0008482">
    <property type="term" value="F:sulfite oxidase activity"/>
    <property type="evidence" value="ECO:0007669"/>
    <property type="project" value="TreeGrafter"/>
</dbReference>
<dbReference type="PRINTS" id="PR00407">
    <property type="entry name" value="EUMOPTERIN"/>
</dbReference>
<dbReference type="GO" id="GO:0020037">
    <property type="term" value="F:heme binding"/>
    <property type="evidence" value="ECO:0007669"/>
    <property type="project" value="TreeGrafter"/>
</dbReference>
<dbReference type="Pfam" id="PF03404">
    <property type="entry name" value="Mo-co_dimer"/>
    <property type="match status" value="1"/>
</dbReference>
<reference evidence="7 8" key="1">
    <citation type="submission" date="2014-04" db="EMBL/GenBank/DDBJ databases">
        <authorList>
            <consortium name="DOE Joint Genome Institute"/>
            <person name="Kuo A."/>
            <person name="Tarkka M."/>
            <person name="Buscot F."/>
            <person name="Kohler A."/>
            <person name="Nagy L.G."/>
            <person name="Floudas D."/>
            <person name="Copeland A."/>
            <person name="Barry K.W."/>
            <person name="Cichocki N."/>
            <person name="Veneault-Fourrey C."/>
            <person name="LaButti K."/>
            <person name="Lindquist E.A."/>
            <person name="Lipzen A."/>
            <person name="Lundell T."/>
            <person name="Morin E."/>
            <person name="Murat C."/>
            <person name="Sun H."/>
            <person name="Tunlid A."/>
            <person name="Henrissat B."/>
            <person name="Grigoriev I.V."/>
            <person name="Hibbett D.S."/>
            <person name="Martin F."/>
            <person name="Nordberg H.P."/>
            <person name="Cantor M.N."/>
            <person name="Hua S.X."/>
        </authorList>
    </citation>
    <scope>NUCLEOTIDE SEQUENCE [LARGE SCALE GENOMIC DNA]</scope>
    <source>
        <strain evidence="7 8">F 1598</strain>
    </source>
</reference>
<comment type="cofactor">
    <cofactor evidence="1">
        <name>Mo-molybdopterin</name>
        <dbReference type="ChEBI" id="CHEBI:71302"/>
    </cofactor>
</comment>